<evidence type="ECO:0000313" key="1">
    <source>
        <dbReference type="EMBL" id="QKN24718.1"/>
    </source>
</evidence>
<evidence type="ECO:0000313" key="2">
    <source>
        <dbReference type="EMBL" id="QKO31179.1"/>
    </source>
</evidence>
<evidence type="ECO:0000313" key="3">
    <source>
        <dbReference type="Proteomes" id="UP000501316"/>
    </source>
</evidence>
<accession>A0A859DS22</accession>
<dbReference type="EMBL" id="CP046051">
    <property type="protein sequence ID" value="QKN24718.1"/>
    <property type="molecule type" value="Genomic_DNA"/>
</dbReference>
<dbReference type="Proteomes" id="UP000509623">
    <property type="component" value="Chromosome"/>
</dbReference>
<evidence type="ECO:0000313" key="4">
    <source>
        <dbReference type="Proteomes" id="UP000509623"/>
    </source>
</evidence>
<keyword evidence="4" id="KW-1185">Reference proteome</keyword>
<dbReference type="EMBL" id="CP046161">
    <property type="protein sequence ID" value="QKO31179.1"/>
    <property type="molecule type" value="Genomic_DNA"/>
</dbReference>
<proteinExistence type="predicted"/>
<name>A0A859DS22_9FIRM</name>
<reference evidence="3 4" key="1">
    <citation type="submission" date="2019-11" db="EMBL/GenBank/DDBJ databases">
        <authorList>
            <person name="Ren C."/>
            <person name="Wang H."/>
            <person name="Xu Y."/>
        </authorList>
    </citation>
    <scope>NUCLEOTIDE SEQUENCE [LARGE SCALE GENOMIC DNA]</scope>
    <source>
        <strain evidence="4">JNU-WLY1368</strain>
        <strain evidence="1 3">LBM 19010</strain>
    </source>
</reference>
<protein>
    <submittedName>
        <fullName evidence="1">Serine/threonine protein phosphatase</fullName>
    </submittedName>
</protein>
<sequence length="384" mass="42312">MRKKRGKKVSAGTLAIQTGGQDLPFSAVQRYVPLSSGELGLYWKLRQAVPVIDAAIDKLVRLVGKFRIVCAGEDTRLELEQFLRTVPVGTGGAGITAFLDCYLDQLLTCGNAVGEAVVQGGELRALYNASLQDVELRAKSPVEIEVRRRCVGGSRPVPYPELVFHTALNPLPGSAKGRSILQGLPFVTNILVTIFHTIGVNWERVGNVRFAVTCTPNEDDRAFAAEHAEQMAQEWSRAMRPDSRSDFVAVGDVHIQAIGADNQVLDSAVPVRQMLEQIVAKLGLPPFLLGLTWSSTERMSGQQADILTSELEAYRRLLNPIIRRICTLWLQLSGRGNVPFQIEWNDVTLQDATELATAALTRAQTELTKMQTRKLRRELQGKGE</sequence>
<reference evidence="2" key="3">
    <citation type="journal article" date="2022" name="Int. J. Syst. Evol. Microbiol.">
        <title>Caproicibacterium lactatifermentans sp. nov., isolated from pit clay used for the production of Chinese strong aroma-type liquor.</title>
        <authorList>
            <person name="Wang H."/>
            <person name="Gu Y."/>
            <person name="Zhao D."/>
            <person name="Qiao Z."/>
            <person name="Zheng J."/>
            <person name="Gao J."/>
            <person name="Ren C."/>
            <person name="Xu Y."/>
        </authorList>
    </citation>
    <scope>NUCLEOTIDE SEQUENCE</scope>
    <source>
        <strain evidence="2">JNU-WLY1368</strain>
    </source>
</reference>
<gene>
    <name evidence="1" type="ORF">GJQ69_00610</name>
    <name evidence="2" type="ORF">GKP14_04160</name>
</gene>
<reference evidence="2" key="2">
    <citation type="journal article" date="2021" name="Appl. Environ. Microbiol.">
        <title>Adaptability of a Caproate-Producing Bacterium Contributes to Its Dominance in an Anaerobic Fermentation System.</title>
        <authorList>
            <person name="Wang H."/>
            <person name="Gu Y."/>
            <person name="Zhou W."/>
            <person name="Zhao D."/>
            <person name="Qiao Z."/>
            <person name="Zheng J."/>
            <person name="Gao J."/>
            <person name="Chen X."/>
            <person name="Ren C."/>
            <person name="Xu Y."/>
        </authorList>
    </citation>
    <scope>NUCLEOTIDE SEQUENCE</scope>
    <source>
        <strain evidence="2">JNU-WLY1368</strain>
    </source>
</reference>
<dbReference type="Proteomes" id="UP000501316">
    <property type="component" value="Chromosome"/>
</dbReference>
<dbReference type="KEGG" id="clf:GJQ69_00610"/>
<dbReference type="AlphaFoldDB" id="A0A859DS22"/>
<organism evidence="1 3">
    <name type="scientific">Caproicibacterium lactatifermentans</name>
    <dbReference type="NCBI Taxonomy" id="2666138"/>
    <lineage>
        <taxon>Bacteria</taxon>
        <taxon>Bacillati</taxon>
        <taxon>Bacillota</taxon>
        <taxon>Clostridia</taxon>
        <taxon>Eubacteriales</taxon>
        <taxon>Oscillospiraceae</taxon>
        <taxon>Caproicibacterium</taxon>
    </lineage>
</organism>